<dbReference type="NCBIfam" id="TIGR04183">
    <property type="entry name" value="Por_Secre_tail"/>
    <property type="match status" value="1"/>
</dbReference>
<accession>A0ABZ0IZR0</accession>
<protein>
    <submittedName>
        <fullName evidence="2">T9SS type A sorting domain-containing protein</fullName>
    </submittedName>
</protein>
<feature type="domain" description="Secretion system C-terminal sorting" evidence="1">
    <location>
        <begin position="17"/>
        <end position="83"/>
    </location>
</feature>
<proteinExistence type="predicted"/>
<name>A0ABZ0IZR0_9BACT</name>
<gene>
    <name evidence="2" type="ORF">RT717_11045</name>
</gene>
<dbReference type="InterPro" id="IPR026444">
    <property type="entry name" value="Secre_tail"/>
</dbReference>
<dbReference type="EMBL" id="CP136051">
    <property type="protein sequence ID" value="WOK09172.1"/>
    <property type="molecule type" value="Genomic_DNA"/>
</dbReference>
<dbReference type="Pfam" id="PF18962">
    <property type="entry name" value="Por_Secre_tail"/>
    <property type="match status" value="1"/>
</dbReference>
<evidence type="ECO:0000259" key="1">
    <source>
        <dbReference type="Pfam" id="PF18962"/>
    </source>
</evidence>
<keyword evidence="3" id="KW-1185">Reference proteome</keyword>
<sequence length="87" mass="9504">MMKSGVLGVEDEIALSIYPNPAQDHINIAGMGQMTVRLLSLSGDVVSNTAFIDQITIDLGSLPQAMYLLEITNNSQQRTVRRIVKSN</sequence>
<reference evidence="2 3" key="1">
    <citation type="journal article" date="2023" name="Microbiol. Resour. Announc.">
        <title>Complete Genome Sequence of Imperialibacter roseus strain P4T.</title>
        <authorList>
            <person name="Tizabi D.R."/>
            <person name="Bachvaroff T."/>
            <person name="Hill R.T."/>
        </authorList>
    </citation>
    <scope>NUCLEOTIDE SEQUENCE [LARGE SCALE GENOMIC DNA]</scope>
    <source>
        <strain evidence="2 3">P4T</strain>
    </source>
</reference>
<organism evidence="2 3">
    <name type="scientific">Imperialibacter roseus</name>
    <dbReference type="NCBI Taxonomy" id="1324217"/>
    <lineage>
        <taxon>Bacteria</taxon>
        <taxon>Pseudomonadati</taxon>
        <taxon>Bacteroidota</taxon>
        <taxon>Cytophagia</taxon>
        <taxon>Cytophagales</taxon>
        <taxon>Flammeovirgaceae</taxon>
        <taxon>Imperialibacter</taxon>
    </lineage>
</organism>
<dbReference type="Proteomes" id="UP001302349">
    <property type="component" value="Chromosome"/>
</dbReference>
<evidence type="ECO:0000313" key="2">
    <source>
        <dbReference type="EMBL" id="WOK09172.1"/>
    </source>
</evidence>
<evidence type="ECO:0000313" key="3">
    <source>
        <dbReference type="Proteomes" id="UP001302349"/>
    </source>
</evidence>
<dbReference type="RefSeq" id="WP_317491793.1">
    <property type="nucleotide sequence ID" value="NZ_CP136051.1"/>
</dbReference>